<dbReference type="Gene3D" id="4.10.240.10">
    <property type="entry name" value="Zn(2)-C6 fungal-type DNA-binding domain"/>
    <property type="match status" value="1"/>
</dbReference>
<evidence type="ECO:0000256" key="3">
    <source>
        <dbReference type="ARBA" id="ARBA00023163"/>
    </source>
</evidence>
<feature type="non-terminal residue" evidence="7">
    <location>
        <position position="1"/>
    </location>
</feature>
<dbReference type="GO" id="GO:0009893">
    <property type="term" value="P:positive regulation of metabolic process"/>
    <property type="evidence" value="ECO:0007669"/>
    <property type="project" value="UniProtKB-ARBA"/>
</dbReference>
<organism evidence="7 8">
    <name type="scientific">Aspergillus nanangensis</name>
    <dbReference type="NCBI Taxonomy" id="2582783"/>
    <lineage>
        <taxon>Eukaryota</taxon>
        <taxon>Fungi</taxon>
        <taxon>Dikarya</taxon>
        <taxon>Ascomycota</taxon>
        <taxon>Pezizomycotina</taxon>
        <taxon>Eurotiomycetes</taxon>
        <taxon>Eurotiomycetidae</taxon>
        <taxon>Eurotiales</taxon>
        <taxon>Aspergillaceae</taxon>
        <taxon>Aspergillus</taxon>
        <taxon>Aspergillus subgen. Circumdati</taxon>
    </lineage>
</organism>
<dbReference type="SUPFAM" id="SSF57701">
    <property type="entry name" value="Zn2/Cys6 DNA-binding domain"/>
    <property type="match status" value="1"/>
</dbReference>
<feature type="domain" description="Zn(2)-C6 fungal-type" evidence="6">
    <location>
        <begin position="189"/>
        <end position="219"/>
    </location>
</feature>
<keyword evidence="8" id="KW-1185">Reference proteome</keyword>
<dbReference type="InterPro" id="IPR036864">
    <property type="entry name" value="Zn2-C6_fun-type_DNA-bd_sf"/>
</dbReference>
<feature type="compositionally biased region" description="Pro residues" evidence="5">
    <location>
        <begin position="48"/>
        <end position="66"/>
    </location>
</feature>
<proteinExistence type="predicted"/>
<dbReference type="PANTHER" id="PTHR47785">
    <property type="entry name" value="ZN(II)2CYS6 TRANSCRIPTION FACTOR (EUROFUNG)-RELATED-RELATED"/>
    <property type="match status" value="1"/>
</dbReference>
<evidence type="ECO:0000256" key="1">
    <source>
        <dbReference type="ARBA" id="ARBA00023015"/>
    </source>
</evidence>
<dbReference type="PROSITE" id="PS00463">
    <property type="entry name" value="ZN2_CY6_FUNGAL_1"/>
    <property type="match status" value="1"/>
</dbReference>
<evidence type="ECO:0000256" key="4">
    <source>
        <dbReference type="ARBA" id="ARBA00023242"/>
    </source>
</evidence>
<dbReference type="GO" id="GO:0000981">
    <property type="term" value="F:DNA-binding transcription factor activity, RNA polymerase II-specific"/>
    <property type="evidence" value="ECO:0007669"/>
    <property type="project" value="InterPro"/>
</dbReference>
<dbReference type="PANTHER" id="PTHR47785:SF4">
    <property type="entry name" value="ZN(II)2CYS6 TRANSCRIPTION FACTOR (EUROFUNG)"/>
    <property type="match status" value="1"/>
</dbReference>
<gene>
    <name evidence="7" type="ORF">FE257_005956</name>
</gene>
<dbReference type="GO" id="GO:0003677">
    <property type="term" value="F:DNA binding"/>
    <property type="evidence" value="ECO:0007669"/>
    <property type="project" value="UniProtKB-KW"/>
</dbReference>
<evidence type="ECO:0000313" key="7">
    <source>
        <dbReference type="EMBL" id="KAF9882616.1"/>
    </source>
</evidence>
<accession>A0AAD4CA21</accession>
<dbReference type="SMART" id="SM00066">
    <property type="entry name" value="GAL4"/>
    <property type="match status" value="1"/>
</dbReference>
<reference evidence="7" key="2">
    <citation type="submission" date="2020-02" db="EMBL/GenBank/DDBJ databases">
        <authorList>
            <person name="Gilchrist C.L.M."/>
            <person name="Chooi Y.-H."/>
        </authorList>
    </citation>
    <scope>NUCLEOTIDE SEQUENCE</scope>
    <source>
        <strain evidence="7">MST-FP2251</strain>
    </source>
</reference>
<dbReference type="PROSITE" id="PS50048">
    <property type="entry name" value="ZN2_CY6_FUNGAL_2"/>
    <property type="match status" value="1"/>
</dbReference>
<sequence>METLSTNDKSKPLPVYSAPSLHMHLIPPPDRPHPPPSATGIYEHPWRHQPPPFDAHPQSAPPPPQGYPVLANRELPQLPEGPYVRQGSLPGPAHTPSESHPPHPNFPPMNTTPHEPTPYSAPPDFRARLAFPPQESHSNGDAPHTMAPSQHAATPVPHTSNTLAPDEPGYYSNAAYGMSQQRPSRAQLACDQCRARRRKCDEGRPACSHCKENNLICVYKEVPPKQEKATQLILDRMQQLEDRLEEKMTQIKSMQVEHGTYLTQIRTNSGFRDAKVIINPEPPKQTLQHLLKPDPVELFQDTKVPSLETPSAIADQQDPNQ</sequence>
<dbReference type="InterPro" id="IPR001138">
    <property type="entry name" value="Zn2Cys6_DnaBD"/>
</dbReference>
<dbReference type="GO" id="GO:0008270">
    <property type="term" value="F:zinc ion binding"/>
    <property type="evidence" value="ECO:0007669"/>
    <property type="project" value="InterPro"/>
</dbReference>
<dbReference type="CDD" id="cd00067">
    <property type="entry name" value="GAL4"/>
    <property type="match status" value="1"/>
</dbReference>
<evidence type="ECO:0000256" key="5">
    <source>
        <dbReference type="SAM" id="MobiDB-lite"/>
    </source>
</evidence>
<feature type="region of interest" description="Disordered" evidence="5">
    <location>
        <begin position="301"/>
        <end position="321"/>
    </location>
</feature>
<reference evidence="7" key="1">
    <citation type="journal article" date="2019" name="Beilstein J. Org. Chem.">
        <title>Nanangenines: drimane sesquiterpenoids as the dominant metabolite cohort of a novel Australian fungus, Aspergillus nanangensis.</title>
        <authorList>
            <person name="Lacey H.J."/>
            <person name="Gilchrist C.L.M."/>
            <person name="Crombie A."/>
            <person name="Kalaitzis J.A."/>
            <person name="Vuong D."/>
            <person name="Rutledge P.J."/>
            <person name="Turner P."/>
            <person name="Pitt J.I."/>
            <person name="Lacey E."/>
            <person name="Chooi Y.H."/>
            <person name="Piggott A.M."/>
        </authorList>
    </citation>
    <scope>NUCLEOTIDE SEQUENCE</scope>
    <source>
        <strain evidence="7">MST-FP2251</strain>
    </source>
</reference>
<keyword evidence="3" id="KW-0804">Transcription</keyword>
<evidence type="ECO:0000256" key="2">
    <source>
        <dbReference type="ARBA" id="ARBA00023125"/>
    </source>
</evidence>
<dbReference type="Pfam" id="PF00172">
    <property type="entry name" value="Zn_clus"/>
    <property type="match status" value="1"/>
</dbReference>
<dbReference type="Proteomes" id="UP001194746">
    <property type="component" value="Unassembled WGS sequence"/>
</dbReference>
<dbReference type="EMBL" id="VCAU01000262">
    <property type="protein sequence ID" value="KAF9882616.1"/>
    <property type="molecule type" value="Genomic_DNA"/>
</dbReference>
<comment type="caution">
    <text evidence="7">The sequence shown here is derived from an EMBL/GenBank/DDBJ whole genome shotgun (WGS) entry which is preliminary data.</text>
</comment>
<feature type="region of interest" description="Disordered" evidence="5">
    <location>
        <begin position="1"/>
        <end position="175"/>
    </location>
</feature>
<feature type="compositionally biased region" description="Polar residues" evidence="5">
    <location>
        <begin position="147"/>
        <end position="163"/>
    </location>
</feature>
<name>A0AAD4CA21_ASPNN</name>
<evidence type="ECO:0000313" key="8">
    <source>
        <dbReference type="Proteomes" id="UP001194746"/>
    </source>
</evidence>
<keyword evidence="4" id="KW-0539">Nucleus</keyword>
<protein>
    <recommendedName>
        <fullName evidence="6">Zn(2)-C6 fungal-type domain-containing protein</fullName>
    </recommendedName>
</protein>
<feature type="compositionally biased region" description="Pro residues" evidence="5">
    <location>
        <begin position="26"/>
        <end position="37"/>
    </location>
</feature>
<evidence type="ECO:0000259" key="6">
    <source>
        <dbReference type="PROSITE" id="PS50048"/>
    </source>
</evidence>
<dbReference type="InterPro" id="IPR053181">
    <property type="entry name" value="EcdB-like_regulator"/>
</dbReference>
<keyword evidence="1" id="KW-0805">Transcription regulation</keyword>
<dbReference type="AlphaFoldDB" id="A0AAD4CA21"/>
<keyword evidence="2" id="KW-0238">DNA-binding</keyword>